<dbReference type="GO" id="GO:0005829">
    <property type="term" value="C:cytosol"/>
    <property type="evidence" value="ECO:0007669"/>
    <property type="project" value="TreeGrafter"/>
</dbReference>
<evidence type="ECO:0000256" key="3">
    <source>
        <dbReference type="ARBA" id="ARBA00010178"/>
    </source>
</evidence>
<dbReference type="NCBIfam" id="TIGR00069">
    <property type="entry name" value="hisD"/>
    <property type="match status" value="1"/>
</dbReference>
<dbReference type="InterPro" id="IPR012131">
    <property type="entry name" value="Hstdl_DH"/>
</dbReference>
<dbReference type="STRING" id="2769.R7Q4W7"/>
<dbReference type="SUPFAM" id="SSF53720">
    <property type="entry name" value="ALDH-like"/>
    <property type="match status" value="1"/>
</dbReference>
<evidence type="ECO:0000256" key="6">
    <source>
        <dbReference type="ARBA" id="ARBA00023002"/>
    </source>
</evidence>
<dbReference type="EMBL" id="HG001632">
    <property type="protein sequence ID" value="CDF33054.1"/>
    <property type="molecule type" value="Genomic_DNA"/>
</dbReference>
<dbReference type="Pfam" id="PF00815">
    <property type="entry name" value="Histidinol_dh"/>
    <property type="match status" value="1"/>
</dbReference>
<dbReference type="PhylomeDB" id="R7Q4W7"/>
<dbReference type="AlphaFoldDB" id="R7Q4W7"/>
<comment type="similarity">
    <text evidence="3 7">Belongs to the histidinol dehydrogenase family.</text>
</comment>
<dbReference type="RefSeq" id="XP_005712857.1">
    <property type="nucleotide sequence ID" value="XM_005712800.1"/>
</dbReference>
<protein>
    <submittedName>
        <fullName evidence="8">Histidinol dehydrogenase</fullName>
    </submittedName>
</protein>
<gene>
    <name evidence="8" type="ORF">CHC_T00008451001</name>
</gene>
<proteinExistence type="inferred from homology"/>
<dbReference type="OMA" id="YIAGPNH"/>
<keyword evidence="4" id="KW-0479">Metal-binding</keyword>
<evidence type="ECO:0000256" key="7">
    <source>
        <dbReference type="RuleBase" id="RU004175"/>
    </source>
</evidence>
<evidence type="ECO:0000256" key="4">
    <source>
        <dbReference type="ARBA" id="ARBA00022723"/>
    </source>
</evidence>
<dbReference type="FunFam" id="3.40.50.1980:FF:000001">
    <property type="entry name" value="Histidinol dehydrogenase"/>
    <property type="match status" value="1"/>
</dbReference>
<dbReference type="InterPro" id="IPR001692">
    <property type="entry name" value="Histidinol_DH_CS"/>
</dbReference>
<dbReference type="InterPro" id="IPR022695">
    <property type="entry name" value="Histidinol_DH_monofunct"/>
</dbReference>
<dbReference type="UniPathway" id="UPA00031">
    <property type="reaction ID" value="UER00014"/>
</dbReference>
<dbReference type="GO" id="GO:0004399">
    <property type="term" value="F:histidinol dehydrogenase activity"/>
    <property type="evidence" value="ECO:0007669"/>
    <property type="project" value="InterPro"/>
</dbReference>
<keyword evidence="6" id="KW-0560">Oxidoreductase</keyword>
<dbReference type="GeneID" id="17320591"/>
<evidence type="ECO:0000256" key="1">
    <source>
        <dbReference type="ARBA" id="ARBA00001947"/>
    </source>
</evidence>
<evidence type="ECO:0000256" key="5">
    <source>
        <dbReference type="ARBA" id="ARBA00022833"/>
    </source>
</evidence>
<dbReference type="PANTHER" id="PTHR21256">
    <property type="entry name" value="HISTIDINOL DEHYDROGENASE HDH"/>
    <property type="match status" value="1"/>
</dbReference>
<comment type="cofactor">
    <cofactor evidence="1">
        <name>Zn(2+)</name>
        <dbReference type="ChEBI" id="CHEBI:29105"/>
    </cofactor>
</comment>
<accession>R7Q4W7</accession>
<dbReference type="PIRSF" id="PIRSF000099">
    <property type="entry name" value="Histidinol_dh"/>
    <property type="match status" value="1"/>
</dbReference>
<dbReference type="KEGG" id="ccp:CHC_T00008451001"/>
<keyword evidence="9" id="KW-1185">Reference proteome</keyword>
<dbReference type="GO" id="GO:0000105">
    <property type="term" value="P:L-histidine biosynthetic process"/>
    <property type="evidence" value="ECO:0007669"/>
    <property type="project" value="UniProtKB-UniPathway"/>
</dbReference>
<dbReference type="CDD" id="cd06572">
    <property type="entry name" value="Histidinol_dh"/>
    <property type="match status" value="1"/>
</dbReference>
<dbReference type="HAMAP" id="MF_01024">
    <property type="entry name" value="HisD"/>
    <property type="match status" value="1"/>
</dbReference>
<dbReference type="Gene3D" id="3.40.50.1980">
    <property type="entry name" value="Nitrogenase molybdenum iron protein domain"/>
    <property type="match status" value="2"/>
</dbReference>
<organism evidence="8 9">
    <name type="scientific">Chondrus crispus</name>
    <name type="common">Carrageen Irish moss</name>
    <name type="synonym">Polymorpha crispa</name>
    <dbReference type="NCBI Taxonomy" id="2769"/>
    <lineage>
        <taxon>Eukaryota</taxon>
        <taxon>Rhodophyta</taxon>
        <taxon>Florideophyceae</taxon>
        <taxon>Rhodymeniophycidae</taxon>
        <taxon>Gigartinales</taxon>
        <taxon>Gigartinaceae</taxon>
        <taxon>Chondrus</taxon>
    </lineage>
</organism>
<reference evidence="9" key="1">
    <citation type="journal article" date="2013" name="Proc. Natl. Acad. Sci. U.S.A.">
        <title>Genome structure and metabolic features in the red seaweed Chondrus crispus shed light on evolution of the Archaeplastida.</title>
        <authorList>
            <person name="Collen J."/>
            <person name="Porcel B."/>
            <person name="Carre W."/>
            <person name="Ball S.G."/>
            <person name="Chaparro C."/>
            <person name="Tonon T."/>
            <person name="Barbeyron T."/>
            <person name="Michel G."/>
            <person name="Noel B."/>
            <person name="Valentin K."/>
            <person name="Elias M."/>
            <person name="Artiguenave F."/>
            <person name="Arun A."/>
            <person name="Aury J.M."/>
            <person name="Barbosa-Neto J.F."/>
            <person name="Bothwell J.H."/>
            <person name="Bouget F.Y."/>
            <person name="Brillet L."/>
            <person name="Cabello-Hurtado F."/>
            <person name="Capella-Gutierrez S."/>
            <person name="Charrier B."/>
            <person name="Cladiere L."/>
            <person name="Cock J.M."/>
            <person name="Coelho S.M."/>
            <person name="Colleoni C."/>
            <person name="Czjzek M."/>
            <person name="Da Silva C."/>
            <person name="Delage L."/>
            <person name="Denoeud F."/>
            <person name="Deschamps P."/>
            <person name="Dittami S.M."/>
            <person name="Gabaldon T."/>
            <person name="Gachon C.M."/>
            <person name="Groisillier A."/>
            <person name="Herve C."/>
            <person name="Jabbari K."/>
            <person name="Katinka M."/>
            <person name="Kloareg B."/>
            <person name="Kowalczyk N."/>
            <person name="Labadie K."/>
            <person name="Leblanc C."/>
            <person name="Lopez P.J."/>
            <person name="McLachlan D.H."/>
            <person name="Meslet-Cladiere L."/>
            <person name="Moustafa A."/>
            <person name="Nehr Z."/>
            <person name="Nyvall Collen P."/>
            <person name="Panaud O."/>
            <person name="Partensky F."/>
            <person name="Poulain J."/>
            <person name="Rensing S.A."/>
            <person name="Rousvoal S."/>
            <person name="Samson G."/>
            <person name="Symeonidi A."/>
            <person name="Weissenbach J."/>
            <person name="Zambounis A."/>
            <person name="Wincker P."/>
            <person name="Boyen C."/>
        </authorList>
    </citation>
    <scope>NUCLEOTIDE SEQUENCE [LARGE SCALE GENOMIC DNA]</scope>
    <source>
        <strain evidence="9">cv. Stackhouse</strain>
    </source>
</reference>
<sequence length="458" mass="47653">MPADPSSNPCARILTATEARDSILRRGLLQDSTVPPHVQTRIDALFSAPTTPLACVQAILSSIRESGDGALIDWTSRIDGADISAGSELPVAALQTAVKATPAAVVDSLRVARDRVVAFHRKQPVTSWFTNDLGGVLGQAVRPIQRVGFYVPGGTAPLPSTVLMSVLPAVVAGCEELVVASPPLRGGGADIAAVTLAACAVINELPGVRVRVFAIGGAQAIGALAYGTETVPRVDKIVGPGNIFVAMAKREVFGVVGIDGVYGPTEAVVIADEAANAECVAADLLAQAEHDYLAVPILLTTCADLAKKVQEEVETQVDKLPRAKVARHSMANQGGIVVGKDMDECVDMANEFATEHVSLCVKGPWDVVGKMKNAGGLFLGEASCEVLGDYVAGPSHVMPTGGSARYSSPLSVLDFIKVMSVVGLDDTTVKRIAVDAERIARAEGLDGHAEAARMRAQD</sequence>
<dbReference type="PROSITE" id="PS00611">
    <property type="entry name" value="HISOL_DEHYDROGENASE"/>
    <property type="match status" value="1"/>
</dbReference>
<name>R7Q4W7_CHOCR</name>
<dbReference type="OrthoDB" id="1703565at2759"/>
<dbReference type="Proteomes" id="UP000012073">
    <property type="component" value="Unassembled WGS sequence"/>
</dbReference>
<dbReference type="PRINTS" id="PR00083">
    <property type="entry name" value="HOLDHDRGNASE"/>
</dbReference>
<dbReference type="PANTHER" id="PTHR21256:SF2">
    <property type="entry name" value="HISTIDINE BIOSYNTHESIS TRIFUNCTIONAL PROTEIN"/>
    <property type="match status" value="1"/>
</dbReference>
<dbReference type="GO" id="GO:0051287">
    <property type="term" value="F:NAD binding"/>
    <property type="evidence" value="ECO:0007669"/>
    <property type="project" value="InterPro"/>
</dbReference>
<evidence type="ECO:0000313" key="9">
    <source>
        <dbReference type="Proteomes" id="UP000012073"/>
    </source>
</evidence>
<evidence type="ECO:0000313" key="8">
    <source>
        <dbReference type="EMBL" id="CDF33054.1"/>
    </source>
</evidence>
<dbReference type="Gramene" id="CDF33054">
    <property type="protein sequence ID" value="CDF33054"/>
    <property type="gene ID" value="CHC_T00008451001"/>
</dbReference>
<dbReference type="GO" id="GO:0046872">
    <property type="term" value="F:metal ion binding"/>
    <property type="evidence" value="ECO:0007669"/>
    <property type="project" value="UniProtKB-KW"/>
</dbReference>
<dbReference type="Gene3D" id="1.20.5.1300">
    <property type="match status" value="1"/>
</dbReference>
<keyword evidence="5" id="KW-0862">Zinc</keyword>
<evidence type="ECO:0000256" key="2">
    <source>
        <dbReference type="ARBA" id="ARBA00004940"/>
    </source>
</evidence>
<comment type="pathway">
    <text evidence="2">Amino-acid biosynthesis; L-histidine biosynthesis; L-histidine from 5-phospho-alpha-D-ribose 1-diphosphate: step 9/9.</text>
</comment>
<dbReference type="InterPro" id="IPR016161">
    <property type="entry name" value="Ald_DH/histidinol_DH"/>
</dbReference>